<dbReference type="AlphaFoldDB" id="A0A163CIF9"/>
<dbReference type="KEGG" id="hyl:LPB072_05935"/>
<dbReference type="OrthoDB" id="8908525at2"/>
<reference evidence="2 3" key="1">
    <citation type="submission" date="2016-02" db="EMBL/GenBank/DDBJ databases">
        <title>Draft genome sequence of Hydrogenophaga sp. LPB0072.</title>
        <authorList>
            <person name="Shin S.-K."/>
            <person name="Yi H."/>
        </authorList>
    </citation>
    <scope>NUCLEOTIDE SEQUENCE [LARGE SCALE GENOMIC DNA]</scope>
    <source>
        <strain evidence="2 3">LPB0072</strain>
    </source>
</reference>
<dbReference type="EMBL" id="LVWD01000008">
    <property type="protein sequence ID" value="OAD42514.1"/>
    <property type="molecule type" value="Genomic_DNA"/>
</dbReference>
<evidence type="ECO:0000313" key="1">
    <source>
        <dbReference type="EMBL" id="AOW12461.1"/>
    </source>
</evidence>
<name>A0A163CIF9_9BURK</name>
<accession>A0A163CIF9</accession>
<evidence type="ECO:0000313" key="4">
    <source>
        <dbReference type="Proteomes" id="UP000185680"/>
    </source>
</evidence>
<dbReference type="STRING" id="1763535.LPB072_05935"/>
<protein>
    <submittedName>
        <fullName evidence="1">Uncharacterized protein</fullName>
    </submittedName>
</protein>
<dbReference type="Proteomes" id="UP000185657">
    <property type="component" value="Unassembled WGS sequence"/>
</dbReference>
<sequence>MMNFLKSLFETPHFPEGARVNQLATNFIAGWTSPDQIDGRVLTQTREGVLVEWPRGGLRWVSPEALCLQA</sequence>
<organism evidence="1 4">
    <name type="scientific">Hydrogenophaga crassostreae</name>
    <dbReference type="NCBI Taxonomy" id="1763535"/>
    <lineage>
        <taxon>Bacteria</taxon>
        <taxon>Pseudomonadati</taxon>
        <taxon>Pseudomonadota</taxon>
        <taxon>Betaproteobacteria</taxon>
        <taxon>Burkholderiales</taxon>
        <taxon>Comamonadaceae</taxon>
        <taxon>Hydrogenophaga</taxon>
    </lineage>
</organism>
<proteinExistence type="predicted"/>
<keyword evidence="3" id="KW-1185">Reference proteome</keyword>
<evidence type="ECO:0000313" key="3">
    <source>
        <dbReference type="Proteomes" id="UP000185657"/>
    </source>
</evidence>
<reference evidence="1 4" key="2">
    <citation type="submission" date="2016-10" db="EMBL/GenBank/DDBJ databases">
        <title>Hydorgenophaga sp. LPB0072 isolated from gastropod.</title>
        <authorList>
            <person name="Kim E."/>
            <person name="Yi H."/>
        </authorList>
    </citation>
    <scope>NUCLEOTIDE SEQUENCE [LARGE SCALE GENOMIC DNA]</scope>
    <source>
        <strain evidence="1 4">LPB0072</strain>
    </source>
</reference>
<gene>
    <name evidence="1" type="ORF">LPB072_05935</name>
    <name evidence="2" type="ORF">LPB72_08515</name>
</gene>
<dbReference type="Proteomes" id="UP000185680">
    <property type="component" value="Chromosome"/>
</dbReference>
<evidence type="ECO:0000313" key="2">
    <source>
        <dbReference type="EMBL" id="OAD42514.1"/>
    </source>
</evidence>
<dbReference type="EMBL" id="CP017476">
    <property type="protein sequence ID" value="AOW12461.1"/>
    <property type="molecule type" value="Genomic_DNA"/>
</dbReference>
<dbReference type="RefSeq" id="WP_066088766.1">
    <property type="nucleotide sequence ID" value="NZ_CP017476.1"/>
</dbReference>